<feature type="region of interest" description="Disordered" evidence="1">
    <location>
        <begin position="1"/>
        <end position="52"/>
    </location>
</feature>
<gene>
    <name evidence="3" type="ORF">PISMIDRAFT_11905</name>
</gene>
<feature type="domain" description="DUF6699" evidence="2">
    <location>
        <begin position="76"/>
        <end position="197"/>
    </location>
</feature>
<sequence length="210" mass="22721">MSYGSSTPAQYGRDSGHASGSPAPMLPGAPRVNTVSLPHPNSSPHDGSAGQYDLPAGAPRILALNPLLSYASVPPIYFNVLHDVRSIRLRNGCPPSSLQQPALNQPVTCIRIRFANLPFWSIEVSNPHGVTVLDVLLKIREALHRGVSPQEATISHTVSEYFRARTRADPSEYAQGVKRVDFLGSNVFFAGLSPSMDGQNRWDAHFVPTA</sequence>
<feature type="compositionally biased region" description="Polar residues" evidence="1">
    <location>
        <begin position="33"/>
        <end position="45"/>
    </location>
</feature>
<dbReference type="InterPro" id="IPR046522">
    <property type="entry name" value="DUF6699"/>
</dbReference>
<evidence type="ECO:0000313" key="3">
    <source>
        <dbReference type="EMBL" id="KIK22051.1"/>
    </source>
</evidence>
<dbReference type="Proteomes" id="UP000054018">
    <property type="component" value="Unassembled WGS sequence"/>
</dbReference>
<dbReference type="AlphaFoldDB" id="A0A0C9YZ87"/>
<name>A0A0C9YZ87_9AGAM</name>
<organism evidence="3 4">
    <name type="scientific">Pisolithus microcarpus 441</name>
    <dbReference type="NCBI Taxonomy" id="765257"/>
    <lineage>
        <taxon>Eukaryota</taxon>
        <taxon>Fungi</taxon>
        <taxon>Dikarya</taxon>
        <taxon>Basidiomycota</taxon>
        <taxon>Agaricomycotina</taxon>
        <taxon>Agaricomycetes</taxon>
        <taxon>Agaricomycetidae</taxon>
        <taxon>Boletales</taxon>
        <taxon>Sclerodermatineae</taxon>
        <taxon>Pisolithaceae</taxon>
        <taxon>Pisolithus</taxon>
    </lineage>
</organism>
<dbReference type="Pfam" id="PF20415">
    <property type="entry name" value="DUF6699"/>
    <property type="match status" value="1"/>
</dbReference>
<evidence type="ECO:0000256" key="1">
    <source>
        <dbReference type="SAM" id="MobiDB-lite"/>
    </source>
</evidence>
<evidence type="ECO:0000259" key="2">
    <source>
        <dbReference type="Pfam" id="PF20415"/>
    </source>
</evidence>
<dbReference type="OrthoDB" id="3265169at2759"/>
<keyword evidence="4" id="KW-1185">Reference proteome</keyword>
<proteinExistence type="predicted"/>
<protein>
    <submittedName>
        <fullName evidence="3">Unplaced genomic scaffold scaffold_60, whole genome shotgun sequence</fullName>
    </submittedName>
</protein>
<reference evidence="3 4" key="1">
    <citation type="submission" date="2014-04" db="EMBL/GenBank/DDBJ databases">
        <authorList>
            <consortium name="DOE Joint Genome Institute"/>
            <person name="Kuo A."/>
            <person name="Kohler A."/>
            <person name="Costa M.D."/>
            <person name="Nagy L.G."/>
            <person name="Floudas D."/>
            <person name="Copeland A."/>
            <person name="Barry K.W."/>
            <person name="Cichocki N."/>
            <person name="Veneault-Fourrey C."/>
            <person name="LaButti K."/>
            <person name="Lindquist E.A."/>
            <person name="Lipzen A."/>
            <person name="Lundell T."/>
            <person name="Morin E."/>
            <person name="Murat C."/>
            <person name="Sun H."/>
            <person name="Tunlid A."/>
            <person name="Henrissat B."/>
            <person name="Grigoriev I.V."/>
            <person name="Hibbett D.S."/>
            <person name="Martin F."/>
            <person name="Nordberg H.P."/>
            <person name="Cantor M.N."/>
            <person name="Hua S.X."/>
        </authorList>
    </citation>
    <scope>NUCLEOTIDE SEQUENCE [LARGE SCALE GENOMIC DNA]</scope>
    <source>
        <strain evidence="3 4">441</strain>
    </source>
</reference>
<reference evidence="4" key="2">
    <citation type="submission" date="2015-01" db="EMBL/GenBank/DDBJ databases">
        <title>Evolutionary Origins and Diversification of the Mycorrhizal Mutualists.</title>
        <authorList>
            <consortium name="DOE Joint Genome Institute"/>
            <consortium name="Mycorrhizal Genomics Consortium"/>
            <person name="Kohler A."/>
            <person name="Kuo A."/>
            <person name="Nagy L.G."/>
            <person name="Floudas D."/>
            <person name="Copeland A."/>
            <person name="Barry K.W."/>
            <person name="Cichocki N."/>
            <person name="Veneault-Fourrey C."/>
            <person name="LaButti K."/>
            <person name="Lindquist E.A."/>
            <person name="Lipzen A."/>
            <person name="Lundell T."/>
            <person name="Morin E."/>
            <person name="Murat C."/>
            <person name="Riley R."/>
            <person name="Ohm R."/>
            <person name="Sun H."/>
            <person name="Tunlid A."/>
            <person name="Henrissat B."/>
            <person name="Grigoriev I.V."/>
            <person name="Hibbett D.S."/>
            <person name="Martin F."/>
        </authorList>
    </citation>
    <scope>NUCLEOTIDE SEQUENCE [LARGE SCALE GENOMIC DNA]</scope>
    <source>
        <strain evidence="4">441</strain>
    </source>
</reference>
<dbReference type="HOGENOM" id="CLU_078286_0_0_1"/>
<dbReference type="EMBL" id="KN833744">
    <property type="protein sequence ID" value="KIK22051.1"/>
    <property type="molecule type" value="Genomic_DNA"/>
</dbReference>
<evidence type="ECO:0000313" key="4">
    <source>
        <dbReference type="Proteomes" id="UP000054018"/>
    </source>
</evidence>
<accession>A0A0C9YZ87</accession>